<accession>A0ABS6VPD8</accession>
<feature type="transmembrane region" description="Helical" evidence="8">
    <location>
        <begin position="133"/>
        <end position="151"/>
    </location>
</feature>
<dbReference type="PANTHER" id="PTHR43065:SF47">
    <property type="match status" value="1"/>
</dbReference>
<dbReference type="InterPro" id="IPR004358">
    <property type="entry name" value="Sig_transdc_His_kin-like_C"/>
</dbReference>
<dbReference type="Gene3D" id="3.30.565.10">
    <property type="entry name" value="Histidine kinase-like ATPase, C-terminal domain"/>
    <property type="match status" value="1"/>
</dbReference>
<dbReference type="CDD" id="cd00082">
    <property type="entry name" value="HisKA"/>
    <property type="match status" value="1"/>
</dbReference>
<sequence length="501" mass="55494">MVFFVANTLVCCIAVLILGRLIDGNDRQDDHFDNYGVLIGELLRQSNGVRDNAIEIPKLEFDREIAAICVYSNGVLLSRYESKLNGPYCSSQYQVEKADYQKTLEFLDADGDLNPMQLLIKPNYRSLVSYIEISAWWVLVLGVLLVVAWRLSTIASRKMMAPVYSLLDVIKMVTESRDYSLRADVKSDDALGVLSQDFNGMIEGIESRNQEIVKARRELEVRVREVDISNRELSSALQRLKSTQQKLINNEKMASLGALVAGVAHEINTPVGVGVTASSTLLESTRSVSEKYKKGELTNSALLQYIEQATSAANIIMSNLNRAANLIQSFKQVAVDQSNSEVRLIILKDYLDQVLLSLNPQLRMTKLKCEFDCPSDLGIQSYPGAISQIITNLVMNAIVHAYDKDSEGTLRLQVSEGEAGDVCIQFSDDGKGISVENISRVWDPFFTTNRSGGGSGLGLHIVYNLVTQQLCGNIEIQSDEGKGTTFSLFLPRDVGKVTSYE</sequence>
<dbReference type="InterPro" id="IPR036097">
    <property type="entry name" value="HisK_dim/P_sf"/>
</dbReference>
<dbReference type="Proteomes" id="UP001166291">
    <property type="component" value="Unassembled WGS sequence"/>
</dbReference>
<feature type="coiled-coil region" evidence="7">
    <location>
        <begin position="202"/>
        <end position="250"/>
    </location>
</feature>
<dbReference type="EC" id="2.7.13.3" evidence="3"/>
<evidence type="ECO:0000256" key="6">
    <source>
        <dbReference type="ARBA" id="ARBA00022777"/>
    </source>
</evidence>
<organism evidence="11 12">
    <name type="scientific">Zhongshania aquimaris</name>
    <dbReference type="NCBI Taxonomy" id="2857107"/>
    <lineage>
        <taxon>Bacteria</taxon>
        <taxon>Pseudomonadati</taxon>
        <taxon>Pseudomonadota</taxon>
        <taxon>Gammaproteobacteria</taxon>
        <taxon>Cellvibrionales</taxon>
        <taxon>Spongiibacteraceae</taxon>
        <taxon>Zhongshania</taxon>
    </lineage>
</organism>
<feature type="domain" description="HAMP" evidence="10">
    <location>
        <begin position="157"/>
        <end position="210"/>
    </location>
</feature>
<comment type="subcellular location">
    <subcellularLocation>
        <location evidence="2">Membrane</location>
    </subcellularLocation>
</comment>
<comment type="caution">
    <text evidence="11">The sequence shown here is derived from an EMBL/GenBank/DDBJ whole genome shotgun (WGS) entry which is preliminary data.</text>
</comment>
<dbReference type="InterPro" id="IPR003660">
    <property type="entry name" value="HAMP_dom"/>
</dbReference>
<dbReference type="InterPro" id="IPR003661">
    <property type="entry name" value="HisK_dim/P_dom"/>
</dbReference>
<feature type="domain" description="Histidine kinase" evidence="9">
    <location>
        <begin position="262"/>
        <end position="494"/>
    </location>
</feature>
<dbReference type="EMBL" id="JAHWDQ010000001">
    <property type="protein sequence ID" value="MBW2939625.1"/>
    <property type="molecule type" value="Genomic_DNA"/>
</dbReference>
<keyword evidence="4" id="KW-0597">Phosphoprotein</keyword>
<proteinExistence type="predicted"/>
<dbReference type="InterPro" id="IPR036890">
    <property type="entry name" value="HATPase_C_sf"/>
</dbReference>
<dbReference type="PRINTS" id="PR00344">
    <property type="entry name" value="BCTRLSENSOR"/>
</dbReference>
<evidence type="ECO:0000259" key="9">
    <source>
        <dbReference type="PROSITE" id="PS50109"/>
    </source>
</evidence>
<keyword evidence="8" id="KW-1133">Transmembrane helix</keyword>
<evidence type="ECO:0000256" key="5">
    <source>
        <dbReference type="ARBA" id="ARBA00022679"/>
    </source>
</evidence>
<dbReference type="PROSITE" id="PS50109">
    <property type="entry name" value="HIS_KIN"/>
    <property type="match status" value="1"/>
</dbReference>
<keyword evidence="8" id="KW-0812">Transmembrane</keyword>
<dbReference type="InterPro" id="IPR005467">
    <property type="entry name" value="His_kinase_dom"/>
</dbReference>
<keyword evidence="5" id="KW-0808">Transferase</keyword>
<dbReference type="CDD" id="cd06225">
    <property type="entry name" value="HAMP"/>
    <property type="match status" value="1"/>
</dbReference>
<evidence type="ECO:0000256" key="1">
    <source>
        <dbReference type="ARBA" id="ARBA00000085"/>
    </source>
</evidence>
<dbReference type="SUPFAM" id="SSF47384">
    <property type="entry name" value="Homodimeric domain of signal transducing histidine kinase"/>
    <property type="match status" value="1"/>
</dbReference>
<dbReference type="SUPFAM" id="SSF55874">
    <property type="entry name" value="ATPase domain of HSP90 chaperone/DNA topoisomerase II/histidine kinase"/>
    <property type="match status" value="1"/>
</dbReference>
<dbReference type="PROSITE" id="PS50885">
    <property type="entry name" value="HAMP"/>
    <property type="match status" value="1"/>
</dbReference>
<keyword evidence="8" id="KW-0472">Membrane</keyword>
<evidence type="ECO:0000256" key="4">
    <source>
        <dbReference type="ARBA" id="ARBA00022553"/>
    </source>
</evidence>
<evidence type="ECO:0000256" key="7">
    <source>
        <dbReference type="SAM" id="Coils"/>
    </source>
</evidence>
<keyword evidence="12" id="KW-1185">Reference proteome</keyword>
<reference evidence="11" key="1">
    <citation type="submission" date="2021-07" db="EMBL/GenBank/DDBJ databases">
        <title>Zhongshania sp. CAU 1632 isolated from seawater.</title>
        <authorList>
            <person name="Kim W."/>
        </authorList>
    </citation>
    <scope>NUCLEOTIDE SEQUENCE</scope>
    <source>
        <strain evidence="11">CAU 1632</strain>
    </source>
</reference>
<dbReference type="InterPro" id="IPR003594">
    <property type="entry name" value="HATPase_dom"/>
</dbReference>
<keyword evidence="7" id="KW-0175">Coiled coil</keyword>
<keyword evidence="6" id="KW-0418">Kinase</keyword>
<protein>
    <recommendedName>
        <fullName evidence="3">histidine kinase</fullName>
        <ecNumber evidence="3">2.7.13.3</ecNumber>
    </recommendedName>
</protein>
<gene>
    <name evidence="11" type="ORF">KXJ70_02475</name>
</gene>
<evidence type="ECO:0000256" key="3">
    <source>
        <dbReference type="ARBA" id="ARBA00012438"/>
    </source>
</evidence>
<evidence type="ECO:0000259" key="10">
    <source>
        <dbReference type="PROSITE" id="PS50885"/>
    </source>
</evidence>
<evidence type="ECO:0000313" key="11">
    <source>
        <dbReference type="EMBL" id="MBW2939625.1"/>
    </source>
</evidence>
<evidence type="ECO:0000256" key="2">
    <source>
        <dbReference type="ARBA" id="ARBA00004370"/>
    </source>
</evidence>
<evidence type="ECO:0000313" key="12">
    <source>
        <dbReference type="Proteomes" id="UP001166291"/>
    </source>
</evidence>
<dbReference type="Pfam" id="PF02518">
    <property type="entry name" value="HATPase_c"/>
    <property type="match status" value="1"/>
</dbReference>
<dbReference type="PANTHER" id="PTHR43065">
    <property type="entry name" value="SENSOR HISTIDINE KINASE"/>
    <property type="match status" value="1"/>
</dbReference>
<dbReference type="Gene3D" id="1.10.287.130">
    <property type="match status" value="1"/>
</dbReference>
<dbReference type="SMART" id="SM00387">
    <property type="entry name" value="HATPase_c"/>
    <property type="match status" value="1"/>
</dbReference>
<comment type="catalytic activity">
    <reaction evidence="1">
        <text>ATP + protein L-histidine = ADP + protein N-phospho-L-histidine.</text>
        <dbReference type="EC" id="2.7.13.3"/>
    </reaction>
</comment>
<dbReference type="Gene3D" id="6.10.340.10">
    <property type="match status" value="1"/>
</dbReference>
<dbReference type="SMART" id="SM00304">
    <property type="entry name" value="HAMP"/>
    <property type="match status" value="1"/>
</dbReference>
<name>A0ABS6VPD8_9GAMM</name>
<evidence type="ECO:0000256" key="8">
    <source>
        <dbReference type="SAM" id="Phobius"/>
    </source>
</evidence>